<keyword evidence="2" id="KW-0540">Nuclease</keyword>
<dbReference type="SMART" id="SM00507">
    <property type="entry name" value="HNHc"/>
    <property type="match status" value="1"/>
</dbReference>
<keyword evidence="2" id="KW-0255">Endonuclease</keyword>
<dbReference type="Gene3D" id="1.10.30.50">
    <property type="match status" value="1"/>
</dbReference>
<sequence length="266" mass="29709">MDEERSAGEAGLEKTFQQMKRFAPDGDYYALTLGVNRRGRPFWSAQTHWVGQSERHPGWEIRAASLMDPTGMTRAWTELGQGWVAVHDDTSLAMYLRIGGNALVEKGLADVRLPEVVGPSECMHDGAIEVGGFGFFGTGHLPDESVTRRAPTRKLRMQVLKRDSYRCVVCGRKATDHTDLEIHVHHLVPWRMHGPTAEENLVTLCGTCHKGLDPDFEPSLRELAGLPGKSEPLDMDNSEFNAEVDRYREFVARAISEVPPPTTESR</sequence>
<evidence type="ECO:0000313" key="2">
    <source>
        <dbReference type="EMBL" id="MCS0636288.1"/>
    </source>
</evidence>
<organism evidence="2 3">
    <name type="scientific">Streptomyces pyxinae</name>
    <dbReference type="NCBI Taxonomy" id="2970734"/>
    <lineage>
        <taxon>Bacteria</taxon>
        <taxon>Bacillati</taxon>
        <taxon>Actinomycetota</taxon>
        <taxon>Actinomycetes</taxon>
        <taxon>Kitasatosporales</taxon>
        <taxon>Streptomycetaceae</taxon>
        <taxon>Streptomyces</taxon>
    </lineage>
</organism>
<dbReference type="Pfam" id="PF01844">
    <property type="entry name" value="HNH"/>
    <property type="match status" value="1"/>
</dbReference>
<name>A0ABT2CFU8_9ACTN</name>
<reference evidence="2" key="1">
    <citation type="submission" date="2022-08" db="EMBL/GenBank/DDBJ databases">
        <authorList>
            <person name="Somphong A."/>
            <person name="Phongsopitanun W."/>
        </authorList>
    </citation>
    <scope>NUCLEOTIDE SEQUENCE</scope>
    <source>
        <strain evidence="2">LP05-1</strain>
    </source>
</reference>
<gene>
    <name evidence="2" type="ORF">NX801_11570</name>
</gene>
<dbReference type="CDD" id="cd00085">
    <property type="entry name" value="HNHc"/>
    <property type="match status" value="1"/>
</dbReference>
<dbReference type="InterPro" id="IPR003615">
    <property type="entry name" value="HNH_nuc"/>
</dbReference>
<evidence type="ECO:0000313" key="3">
    <source>
        <dbReference type="Proteomes" id="UP001431313"/>
    </source>
</evidence>
<evidence type="ECO:0000259" key="1">
    <source>
        <dbReference type="SMART" id="SM00507"/>
    </source>
</evidence>
<comment type="caution">
    <text evidence="2">The sequence shown here is derived from an EMBL/GenBank/DDBJ whole genome shotgun (WGS) entry which is preliminary data.</text>
</comment>
<keyword evidence="2" id="KW-0378">Hydrolase</keyword>
<keyword evidence="3" id="KW-1185">Reference proteome</keyword>
<dbReference type="GO" id="GO:0004519">
    <property type="term" value="F:endonuclease activity"/>
    <property type="evidence" value="ECO:0007669"/>
    <property type="project" value="UniProtKB-KW"/>
</dbReference>
<feature type="domain" description="HNH nuclease" evidence="1">
    <location>
        <begin position="154"/>
        <end position="210"/>
    </location>
</feature>
<dbReference type="RefSeq" id="WP_258787359.1">
    <property type="nucleotide sequence ID" value="NZ_JANUGQ010000008.1"/>
</dbReference>
<dbReference type="Proteomes" id="UP001431313">
    <property type="component" value="Unassembled WGS sequence"/>
</dbReference>
<protein>
    <submittedName>
        <fullName evidence="2">HNH endonuclease</fullName>
    </submittedName>
</protein>
<dbReference type="EMBL" id="JANUGQ010000008">
    <property type="protein sequence ID" value="MCS0636288.1"/>
    <property type="molecule type" value="Genomic_DNA"/>
</dbReference>
<dbReference type="InterPro" id="IPR002711">
    <property type="entry name" value="HNH"/>
</dbReference>
<accession>A0ABT2CFU8</accession>
<proteinExistence type="predicted"/>